<evidence type="ECO:0000313" key="1">
    <source>
        <dbReference type="EMBL" id="MFC7338064.1"/>
    </source>
</evidence>
<comment type="caution">
    <text evidence="1">The sequence shown here is derived from an EMBL/GenBank/DDBJ whole genome shotgun (WGS) entry which is preliminary data.</text>
</comment>
<dbReference type="RefSeq" id="WP_379712973.1">
    <property type="nucleotide sequence ID" value="NZ_JBHTBS010000006.1"/>
</dbReference>
<dbReference type="Proteomes" id="UP001596472">
    <property type="component" value="Unassembled WGS sequence"/>
</dbReference>
<evidence type="ECO:0000313" key="2">
    <source>
        <dbReference type="Proteomes" id="UP001596472"/>
    </source>
</evidence>
<organism evidence="1 2">
    <name type="scientific">Haloferula chungangensis</name>
    <dbReference type="NCBI Taxonomy" id="1048331"/>
    <lineage>
        <taxon>Bacteria</taxon>
        <taxon>Pseudomonadati</taxon>
        <taxon>Verrucomicrobiota</taxon>
        <taxon>Verrucomicrobiia</taxon>
        <taxon>Verrucomicrobiales</taxon>
        <taxon>Verrucomicrobiaceae</taxon>
        <taxon>Haloferula</taxon>
    </lineage>
</organism>
<evidence type="ECO:0008006" key="3">
    <source>
        <dbReference type="Google" id="ProtNLM"/>
    </source>
</evidence>
<protein>
    <recommendedName>
        <fullName evidence="3">Glycosyltransferase</fullName>
    </recommendedName>
</protein>
<name>A0ABW2L8J7_9BACT</name>
<proteinExistence type="predicted"/>
<dbReference type="SUPFAM" id="SSF53756">
    <property type="entry name" value="UDP-Glycosyltransferase/glycogen phosphorylase"/>
    <property type="match status" value="1"/>
</dbReference>
<keyword evidence="2" id="KW-1185">Reference proteome</keyword>
<gene>
    <name evidence="1" type="ORF">ACFQY0_12800</name>
</gene>
<accession>A0ABW2L8J7</accession>
<sequence length="317" mass="35564">MSDLKLHSPDCILANECEALFIAAEYKSKVNDRVKIIFDAHEYYTDSHRSIKSRLLGARPADALFRNVLKLASARTTVCAELATRYFEEYGHRFGVVRNIPIHSKQCLALPDRDSNDKCDGVIRLIHHGVASRSRRIDDMIRIIANTDIRYTLDLMLVSDQQYQEELRRLAMEIAPGRITFVDPVKTVEIVETIRRYDGGLFLIPPFSFNAEMCLPNKLFEFIHAGLAVFIGPSPAMADLVRSHRCGFVAKSYDFMDMVDLLNSTSRSQIQSAQAMSQKASGLMSGENEMDKALELWCSGGLRIVSDAGGEFTRGCG</sequence>
<dbReference type="Gene3D" id="3.40.50.2000">
    <property type="entry name" value="Glycogen Phosphorylase B"/>
    <property type="match status" value="1"/>
</dbReference>
<reference evidence="2" key="1">
    <citation type="journal article" date="2019" name="Int. J. Syst. Evol. Microbiol.">
        <title>The Global Catalogue of Microorganisms (GCM) 10K type strain sequencing project: providing services to taxonomists for standard genome sequencing and annotation.</title>
        <authorList>
            <consortium name="The Broad Institute Genomics Platform"/>
            <consortium name="The Broad Institute Genome Sequencing Center for Infectious Disease"/>
            <person name="Wu L."/>
            <person name="Ma J."/>
        </authorList>
    </citation>
    <scope>NUCLEOTIDE SEQUENCE [LARGE SCALE GENOMIC DNA]</scope>
    <source>
        <strain evidence="2">CGMCC 4.1467</strain>
    </source>
</reference>
<dbReference type="EMBL" id="JBHTBS010000006">
    <property type="protein sequence ID" value="MFC7338064.1"/>
    <property type="molecule type" value="Genomic_DNA"/>
</dbReference>